<comment type="similarity">
    <text evidence="1">Belongs to the short-chain dehydrogenases/reductases (SDR) family.</text>
</comment>
<proteinExistence type="inferred from homology"/>
<dbReference type="AlphaFoldDB" id="A0A6J7TKF5"/>
<dbReference type="EMBL" id="CAEZXX010000025">
    <property type="protein sequence ID" value="CAB4700099.1"/>
    <property type="molecule type" value="Genomic_DNA"/>
</dbReference>
<dbReference type="InterPro" id="IPR020904">
    <property type="entry name" value="Sc_DH/Rdtase_CS"/>
</dbReference>
<evidence type="ECO:0000313" key="4">
    <source>
        <dbReference type="EMBL" id="CAB4747412.1"/>
    </source>
</evidence>
<sequence>MRYLRELRTGEMMGTFDNKVVVVTGANTGIGAAAAMKFASEGAQVVLAARRVDKGLEVENTIKAAGGKALFVRTDVTQRADVEALINRTLDTYGRLDCAVNNAGVSGPVLVPLADVEEDQWDEVMNTNLRAVWLCMKFEIAAMLRGGAGSIVNISSIYGTKPHDLGAAPYAASKHGVNGLSKSAAVDYATQGIRVNVVAPGYTHSDIIDSYIEQAPELSALVVARHSAMNRVGDASETAEAIAWLCSDAASFVNGVVLDVDGGSTTKLV</sequence>
<evidence type="ECO:0000313" key="5">
    <source>
        <dbReference type="EMBL" id="CAB5052698.1"/>
    </source>
</evidence>
<reference evidence="5" key="1">
    <citation type="submission" date="2020-05" db="EMBL/GenBank/DDBJ databases">
        <authorList>
            <person name="Chiriac C."/>
            <person name="Salcher M."/>
            <person name="Ghai R."/>
            <person name="Kavagutti S V."/>
        </authorList>
    </citation>
    <scope>NUCLEOTIDE SEQUENCE</scope>
</reference>
<dbReference type="GO" id="GO:0016491">
    <property type="term" value="F:oxidoreductase activity"/>
    <property type="evidence" value="ECO:0007669"/>
    <property type="project" value="UniProtKB-KW"/>
</dbReference>
<dbReference type="FunFam" id="3.40.50.720:FF:000084">
    <property type="entry name" value="Short-chain dehydrogenase reductase"/>
    <property type="match status" value="1"/>
</dbReference>
<evidence type="ECO:0000313" key="3">
    <source>
        <dbReference type="EMBL" id="CAB4700099.1"/>
    </source>
</evidence>
<organism evidence="5">
    <name type="scientific">freshwater metagenome</name>
    <dbReference type="NCBI Taxonomy" id="449393"/>
    <lineage>
        <taxon>unclassified sequences</taxon>
        <taxon>metagenomes</taxon>
        <taxon>ecological metagenomes</taxon>
    </lineage>
</organism>
<dbReference type="InterPro" id="IPR036291">
    <property type="entry name" value="NAD(P)-bd_dom_sf"/>
</dbReference>
<evidence type="ECO:0000256" key="1">
    <source>
        <dbReference type="ARBA" id="ARBA00006484"/>
    </source>
</evidence>
<accession>A0A6J7TKF5</accession>
<gene>
    <name evidence="3" type="ORF">UFOPK2602_00544</name>
    <name evidence="4" type="ORF">UFOPK2806_00800</name>
    <name evidence="5" type="ORF">UFOPK4306_00171</name>
</gene>
<dbReference type="PANTHER" id="PTHR24321:SF11">
    <property type="entry name" value="BLR0893 PROTEIN"/>
    <property type="match status" value="1"/>
</dbReference>
<dbReference type="CDD" id="cd05233">
    <property type="entry name" value="SDR_c"/>
    <property type="match status" value="1"/>
</dbReference>
<keyword evidence="2" id="KW-0560">Oxidoreductase</keyword>
<name>A0A6J7TKF5_9ZZZZ</name>
<dbReference type="Gene3D" id="3.40.50.720">
    <property type="entry name" value="NAD(P)-binding Rossmann-like Domain"/>
    <property type="match status" value="1"/>
</dbReference>
<dbReference type="EMBL" id="CAFBQP010000004">
    <property type="protein sequence ID" value="CAB5052698.1"/>
    <property type="molecule type" value="Genomic_DNA"/>
</dbReference>
<dbReference type="PRINTS" id="PR00081">
    <property type="entry name" value="GDHRDH"/>
</dbReference>
<dbReference type="Pfam" id="PF13561">
    <property type="entry name" value="adh_short_C2"/>
    <property type="match status" value="1"/>
</dbReference>
<protein>
    <submittedName>
        <fullName evidence="5">Unannotated protein</fullName>
    </submittedName>
</protein>
<dbReference type="PANTHER" id="PTHR24321">
    <property type="entry name" value="DEHYDROGENASES, SHORT CHAIN"/>
    <property type="match status" value="1"/>
</dbReference>
<evidence type="ECO:0000256" key="2">
    <source>
        <dbReference type="ARBA" id="ARBA00023002"/>
    </source>
</evidence>
<dbReference type="PRINTS" id="PR00080">
    <property type="entry name" value="SDRFAMILY"/>
</dbReference>
<dbReference type="EMBL" id="CAEZYY010000007">
    <property type="protein sequence ID" value="CAB4747412.1"/>
    <property type="molecule type" value="Genomic_DNA"/>
</dbReference>
<dbReference type="SUPFAM" id="SSF51735">
    <property type="entry name" value="NAD(P)-binding Rossmann-fold domains"/>
    <property type="match status" value="1"/>
</dbReference>
<dbReference type="InterPro" id="IPR002347">
    <property type="entry name" value="SDR_fam"/>
</dbReference>
<dbReference type="PROSITE" id="PS00061">
    <property type="entry name" value="ADH_SHORT"/>
    <property type="match status" value="1"/>
</dbReference>